<keyword evidence="2" id="KW-0732">Signal</keyword>
<dbReference type="InterPro" id="IPR024485">
    <property type="entry name" value="DUF2680"/>
</dbReference>
<reference evidence="3 4" key="1">
    <citation type="submission" date="2014-03" db="EMBL/GenBank/DDBJ databases">
        <title>Genome sequence of Clostridium litorale W6, DSM 5388.</title>
        <authorList>
            <person name="Poehlein A."/>
            <person name="Jagirdar A."/>
            <person name="Khonsari B."/>
            <person name="Chibani C.M."/>
            <person name="Gutierrez Gutierrez D.A."/>
            <person name="Davydova E."/>
            <person name="Alghaithi H.S."/>
            <person name="Nair K.P."/>
            <person name="Dhamotharan K."/>
            <person name="Chandran L."/>
            <person name="G W."/>
            <person name="Daniel R."/>
        </authorList>
    </citation>
    <scope>NUCLEOTIDE SEQUENCE [LARGE SCALE GENOMIC DNA]</scope>
    <source>
        <strain evidence="3 4">W6</strain>
    </source>
</reference>
<evidence type="ECO:0000313" key="4">
    <source>
        <dbReference type="Proteomes" id="UP000027946"/>
    </source>
</evidence>
<dbReference type="STRING" id="1121324.CLIT_4c00800"/>
<feature type="region of interest" description="Disordered" evidence="1">
    <location>
        <begin position="136"/>
        <end position="161"/>
    </location>
</feature>
<gene>
    <name evidence="3" type="ORF">CLIT_4c00800</name>
</gene>
<feature type="chain" id="PRO_5010193845" description="DUF2680 domain-containing protein" evidence="2">
    <location>
        <begin position="27"/>
        <end position="161"/>
    </location>
</feature>
<evidence type="ECO:0000256" key="2">
    <source>
        <dbReference type="SAM" id="SignalP"/>
    </source>
</evidence>
<evidence type="ECO:0000256" key="1">
    <source>
        <dbReference type="SAM" id="MobiDB-lite"/>
    </source>
</evidence>
<sequence length="161" mass="17333">MKKLKKLTKIIIGGVMVISLGAVAFADSVMTPAQVYSDVTGKTVEEAYEDRQSGKTYGELAQEEGKYEEFKEQLLENRKALLEERVEDGTLTREQADLMLQRMEECDGTNPGQNGFGLGRGNGGCGNGQCGFGGQGRGLGQGRGASKGFGQGQGLRQFEEK</sequence>
<keyword evidence="4" id="KW-1185">Reference proteome</keyword>
<dbReference type="Pfam" id="PF10925">
    <property type="entry name" value="DUF2680"/>
    <property type="match status" value="1"/>
</dbReference>
<dbReference type="eggNOG" id="ENOG5033452">
    <property type="taxonomic scope" value="Bacteria"/>
</dbReference>
<dbReference type="EMBL" id="JJMM01000004">
    <property type="protein sequence ID" value="KDR96243.1"/>
    <property type="molecule type" value="Genomic_DNA"/>
</dbReference>
<accession>A0A069RHI1</accession>
<dbReference type="RefSeq" id="WP_038261935.1">
    <property type="nucleotide sequence ID" value="NZ_FSRH01000009.1"/>
</dbReference>
<name>A0A069RHI1_PEPLI</name>
<dbReference type="OrthoDB" id="1809211at2"/>
<dbReference type="AlphaFoldDB" id="A0A069RHI1"/>
<feature type="signal peptide" evidence="2">
    <location>
        <begin position="1"/>
        <end position="26"/>
    </location>
</feature>
<comment type="caution">
    <text evidence="3">The sequence shown here is derived from an EMBL/GenBank/DDBJ whole genome shotgun (WGS) entry which is preliminary data.</text>
</comment>
<evidence type="ECO:0000313" key="3">
    <source>
        <dbReference type="EMBL" id="KDR96243.1"/>
    </source>
</evidence>
<proteinExistence type="predicted"/>
<evidence type="ECO:0008006" key="5">
    <source>
        <dbReference type="Google" id="ProtNLM"/>
    </source>
</evidence>
<protein>
    <recommendedName>
        <fullName evidence="5">DUF2680 domain-containing protein</fullName>
    </recommendedName>
</protein>
<dbReference type="Proteomes" id="UP000027946">
    <property type="component" value="Unassembled WGS sequence"/>
</dbReference>
<feature type="compositionally biased region" description="Gly residues" evidence="1">
    <location>
        <begin position="136"/>
        <end position="153"/>
    </location>
</feature>
<organism evidence="3 4">
    <name type="scientific">Peptoclostridium litorale DSM 5388</name>
    <dbReference type="NCBI Taxonomy" id="1121324"/>
    <lineage>
        <taxon>Bacteria</taxon>
        <taxon>Bacillati</taxon>
        <taxon>Bacillota</taxon>
        <taxon>Clostridia</taxon>
        <taxon>Peptostreptococcales</taxon>
        <taxon>Peptoclostridiaceae</taxon>
        <taxon>Peptoclostridium</taxon>
    </lineage>
</organism>